<dbReference type="SUPFAM" id="SSF53335">
    <property type="entry name" value="S-adenosyl-L-methionine-dependent methyltransferases"/>
    <property type="match status" value="1"/>
</dbReference>
<proteinExistence type="predicted"/>
<dbReference type="InterPro" id="IPR029063">
    <property type="entry name" value="SAM-dependent_MTases_sf"/>
</dbReference>
<dbReference type="GO" id="GO:0032259">
    <property type="term" value="P:methylation"/>
    <property type="evidence" value="ECO:0007669"/>
    <property type="project" value="UniProtKB-KW"/>
</dbReference>
<keyword evidence="2" id="KW-0808">Transferase</keyword>
<dbReference type="OrthoDB" id="2013972at2759"/>
<protein>
    <submittedName>
        <fullName evidence="2">UbiE/COQ5 family methyltransferase like protein</fullName>
    </submittedName>
</protein>
<dbReference type="Gene3D" id="3.40.50.150">
    <property type="entry name" value="Vaccinia Virus protein VP39"/>
    <property type="match status" value="1"/>
</dbReference>
<comment type="caution">
    <text evidence="2">The sequence shown here is derived from an EMBL/GenBank/DDBJ whole genome shotgun (WGS) entry which is preliminary data.</text>
</comment>
<dbReference type="GO" id="GO:0008757">
    <property type="term" value="F:S-adenosylmethionine-dependent methyltransferase activity"/>
    <property type="evidence" value="ECO:0007669"/>
    <property type="project" value="InterPro"/>
</dbReference>
<accession>A0A0F4GD13</accession>
<sequence>MVNISDTTGTDWETMAKMYKKLTVGVSSKPITAMLNMANAYLPFSEASGIHDNGCGPGNVIERIVSDYGGVIPSTASLSASDFAPAMVEKARGLKTEALQKDPSSPWGRVDIKVGDAMNLQGVKDGSLSHVTAGWVYFLTPDPMKCLNESKRVLKDGGVLSCSSWQSSQWMDTMKIPAKVRPDLQHPSVPTEWASAPALKAELEKAGFRDVQAQEVEVTMDFDTYDALLELCFETMPHMAAVMKGLSEEERTKVLRLAREMVESYSPTEPGKLTGIALVAGGRK</sequence>
<name>A0A0F4GD13_9PEZI</name>
<gene>
    <name evidence="2" type="ORF">TI39_contig4121g00004</name>
</gene>
<reference evidence="2 3" key="1">
    <citation type="submission" date="2015-03" db="EMBL/GenBank/DDBJ databases">
        <title>RNA-seq based gene annotation and comparative genomics of four Zymoseptoria species reveal species-specific pathogenicity related genes and transposable element activity.</title>
        <authorList>
            <person name="Grandaubert J."/>
            <person name="Bhattacharyya A."/>
            <person name="Stukenbrock E.H."/>
        </authorList>
    </citation>
    <scope>NUCLEOTIDE SEQUENCE [LARGE SCALE GENOMIC DNA]</scope>
    <source>
        <strain evidence="2 3">Zb18110</strain>
    </source>
</reference>
<dbReference type="Proteomes" id="UP000033647">
    <property type="component" value="Unassembled WGS sequence"/>
</dbReference>
<keyword evidence="3" id="KW-1185">Reference proteome</keyword>
<dbReference type="PANTHER" id="PTHR43591">
    <property type="entry name" value="METHYLTRANSFERASE"/>
    <property type="match status" value="1"/>
</dbReference>
<feature type="domain" description="Methyltransferase type 11" evidence="1">
    <location>
        <begin position="52"/>
        <end position="161"/>
    </location>
</feature>
<organism evidence="2 3">
    <name type="scientific">Zymoseptoria brevis</name>
    <dbReference type="NCBI Taxonomy" id="1047168"/>
    <lineage>
        <taxon>Eukaryota</taxon>
        <taxon>Fungi</taxon>
        <taxon>Dikarya</taxon>
        <taxon>Ascomycota</taxon>
        <taxon>Pezizomycotina</taxon>
        <taxon>Dothideomycetes</taxon>
        <taxon>Dothideomycetidae</taxon>
        <taxon>Mycosphaerellales</taxon>
        <taxon>Mycosphaerellaceae</taxon>
        <taxon>Zymoseptoria</taxon>
    </lineage>
</organism>
<dbReference type="AlphaFoldDB" id="A0A0F4GD13"/>
<dbReference type="STRING" id="1047168.A0A0F4GD13"/>
<dbReference type="CDD" id="cd02440">
    <property type="entry name" value="AdoMet_MTases"/>
    <property type="match status" value="1"/>
</dbReference>
<dbReference type="InterPro" id="IPR013216">
    <property type="entry name" value="Methyltransf_11"/>
</dbReference>
<dbReference type="PANTHER" id="PTHR43591:SF24">
    <property type="entry name" value="2-METHOXY-6-POLYPRENYL-1,4-BENZOQUINOL METHYLASE, MITOCHONDRIAL"/>
    <property type="match status" value="1"/>
</dbReference>
<evidence type="ECO:0000313" key="2">
    <source>
        <dbReference type="EMBL" id="KJX95288.1"/>
    </source>
</evidence>
<dbReference type="Pfam" id="PF08241">
    <property type="entry name" value="Methyltransf_11"/>
    <property type="match status" value="1"/>
</dbReference>
<dbReference type="EMBL" id="LAFY01004081">
    <property type="protein sequence ID" value="KJX95288.1"/>
    <property type="molecule type" value="Genomic_DNA"/>
</dbReference>
<keyword evidence="2" id="KW-0489">Methyltransferase</keyword>
<evidence type="ECO:0000313" key="3">
    <source>
        <dbReference type="Proteomes" id="UP000033647"/>
    </source>
</evidence>
<evidence type="ECO:0000259" key="1">
    <source>
        <dbReference type="Pfam" id="PF08241"/>
    </source>
</evidence>